<reference evidence="3" key="1">
    <citation type="journal article" date="2011" name="MBio">
        <title>Novel metabolic attributes of the genus Cyanothece, comprising a group of unicellular nitrogen-fixing Cyanobacteria.</title>
        <authorList>
            <person name="Bandyopadhyay A."/>
            <person name="Elvitigala T."/>
            <person name="Welsh E."/>
            <person name="Stockel J."/>
            <person name="Liberton M."/>
            <person name="Min H."/>
            <person name="Sherman L.A."/>
            <person name="Pakrasi H.B."/>
        </authorList>
    </citation>
    <scope>NUCLEOTIDE SEQUENCE [LARGE SCALE GENOMIC DNA]</scope>
    <source>
        <strain evidence="3">PCC 7424</strain>
    </source>
</reference>
<dbReference type="EMBL" id="CP001291">
    <property type="protein sequence ID" value="ACK72648.1"/>
    <property type="molecule type" value="Genomic_DNA"/>
</dbReference>
<keyword evidence="3" id="KW-1185">Reference proteome</keyword>
<feature type="domain" description="KAP NTPase" evidence="1">
    <location>
        <begin position="10"/>
        <end position="205"/>
    </location>
</feature>
<proteinExistence type="predicted"/>
<evidence type="ECO:0000313" key="3">
    <source>
        <dbReference type="Proteomes" id="UP000002384"/>
    </source>
</evidence>
<dbReference type="SUPFAM" id="SSF52540">
    <property type="entry name" value="P-loop containing nucleoside triphosphate hydrolases"/>
    <property type="match status" value="1"/>
</dbReference>
<dbReference type="InterPro" id="IPR027417">
    <property type="entry name" value="P-loop_NTPase"/>
</dbReference>
<dbReference type="RefSeq" id="WP_015956233.1">
    <property type="nucleotide sequence ID" value="NC_011729.1"/>
</dbReference>
<dbReference type="OrthoDB" id="396512at2"/>
<dbReference type="Proteomes" id="UP000002384">
    <property type="component" value="Chromosome"/>
</dbReference>
<accession>B7K6U9</accession>
<gene>
    <name evidence="2" type="ordered locus">PCC7424_4279</name>
</gene>
<dbReference type="HOGENOM" id="CLU_022182_0_0_3"/>
<name>B7K6U9_GLOC7</name>
<organism evidence="2 3">
    <name type="scientific">Gloeothece citriformis (strain PCC 7424)</name>
    <name type="common">Cyanothece sp. (strain PCC 7424)</name>
    <dbReference type="NCBI Taxonomy" id="65393"/>
    <lineage>
        <taxon>Bacteria</taxon>
        <taxon>Bacillati</taxon>
        <taxon>Cyanobacteriota</taxon>
        <taxon>Cyanophyceae</taxon>
        <taxon>Oscillatoriophycideae</taxon>
        <taxon>Chroococcales</taxon>
        <taxon>Aphanothecaceae</taxon>
        <taxon>Gloeothece</taxon>
        <taxon>Gloeothece citriformis</taxon>
    </lineage>
</organism>
<sequence length="528" mass="62664">MSNTEELKQLIVTYVNSKNTGYAIMINGEWGAGKTYFWKTVIEPYLTDIDKKTVYISLYGLDNLEQIINLISLELLPSYKNELTQAADSALNITLKFLNIDPGIKDKAVDLLREQKLSKNLSNFVLCFDDLERSSLNIQEIFGYINQFVEHYHFKTILICNEKEFKIKNSDYQQTKEKLIAYTFYFNPSLEERVNQLIQLTEHQEDFREYADLIISLIKASDTYNLRLIKIAFVIANTVFTYLKEFKEYENLPDTIKPEILIFIFSVNLEFRKGEADLNQLEQWVIKGYDFTDSILTQESTYLSKFIKQYYSQSNLVIPTPFLSIYNYLIKGYFNLDLFYQELDKFKGKHPSLKILFLEDIKLLSDEEFYQTAQDYLDELHSDQINQPILLIKLSNKLIKFSEMGLYNLSAEKIYNIFKDSIKRLEENSQLQYQDLKNEPFLFYHEPKSQYYHDFKEIIIEANTKIYQKQVTEKANKLINLLKNDPKIFFTEVQQYNDIPLFQSFDISQLFHLIINLKNQYIYQFYLL</sequence>
<dbReference type="Pfam" id="PF07693">
    <property type="entry name" value="KAP_NTPase"/>
    <property type="match status" value="1"/>
</dbReference>
<dbReference type="InterPro" id="IPR011646">
    <property type="entry name" value="KAP_P-loop"/>
</dbReference>
<dbReference type="KEGG" id="cyc:PCC7424_4279"/>
<dbReference type="AlphaFoldDB" id="B7K6U9"/>
<evidence type="ECO:0000313" key="2">
    <source>
        <dbReference type="EMBL" id="ACK72648.1"/>
    </source>
</evidence>
<dbReference type="eggNOG" id="COG4928">
    <property type="taxonomic scope" value="Bacteria"/>
</dbReference>
<evidence type="ECO:0000259" key="1">
    <source>
        <dbReference type="Pfam" id="PF07693"/>
    </source>
</evidence>
<protein>
    <submittedName>
        <fullName evidence="2">KAP P-loop domain protein</fullName>
    </submittedName>
</protein>
<dbReference type="Gene3D" id="3.40.50.300">
    <property type="entry name" value="P-loop containing nucleotide triphosphate hydrolases"/>
    <property type="match status" value="1"/>
</dbReference>